<evidence type="ECO:0000313" key="3">
    <source>
        <dbReference type="Proteomes" id="UP000234479"/>
    </source>
</evidence>
<sequence length="126" mass="13486">MSRLLRSSLVHAAFGFLLMGGWTLWANHAHGLVWGPAIAQGLLSAGLTALLKKTLERLDGRFSGLVALTLPPAITASAILATLTIVHRLIGTPELLATIAFPWTMSTLYAVAYNARLVADRRKTAP</sequence>
<feature type="transmembrane region" description="Helical" evidence="1">
    <location>
        <begin position="7"/>
        <end position="25"/>
    </location>
</feature>
<feature type="transmembrane region" description="Helical" evidence="1">
    <location>
        <begin position="95"/>
        <end position="113"/>
    </location>
</feature>
<dbReference type="Proteomes" id="UP000234479">
    <property type="component" value="Unassembled WGS sequence"/>
</dbReference>
<feature type="transmembrane region" description="Helical" evidence="1">
    <location>
        <begin position="31"/>
        <end position="50"/>
    </location>
</feature>
<organism evidence="2 3">
    <name type="scientific">Caulobacter zeae</name>
    <dbReference type="NCBI Taxonomy" id="2055137"/>
    <lineage>
        <taxon>Bacteria</taxon>
        <taxon>Pseudomonadati</taxon>
        <taxon>Pseudomonadota</taxon>
        <taxon>Alphaproteobacteria</taxon>
        <taxon>Caulobacterales</taxon>
        <taxon>Caulobacteraceae</taxon>
        <taxon>Caulobacter</taxon>
    </lineage>
</organism>
<proteinExistence type="predicted"/>
<gene>
    <name evidence="2" type="ORF">SGCZBJ_02355</name>
</gene>
<feature type="transmembrane region" description="Helical" evidence="1">
    <location>
        <begin position="62"/>
        <end position="83"/>
    </location>
</feature>
<evidence type="ECO:0000256" key="1">
    <source>
        <dbReference type="SAM" id="Phobius"/>
    </source>
</evidence>
<accession>A0A2N5DR99</accession>
<keyword evidence="1" id="KW-0812">Transmembrane</keyword>
<dbReference type="OrthoDB" id="7865775at2"/>
<comment type="caution">
    <text evidence="2">The sequence shown here is derived from an EMBL/GenBank/DDBJ whole genome shotgun (WGS) entry which is preliminary data.</text>
</comment>
<keyword evidence="1" id="KW-1133">Transmembrane helix</keyword>
<evidence type="ECO:0000313" key="2">
    <source>
        <dbReference type="EMBL" id="PLR28590.1"/>
    </source>
</evidence>
<protein>
    <submittedName>
        <fullName evidence="2">Uncharacterized protein</fullName>
    </submittedName>
</protein>
<name>A0A2N5DR99_9CAUL</name>
<reference evidence="2 3" key="1">
    <citation type="submission" date="2017-12" db="EMBL/GenBank/DDBJ databases">
        <title>The genome sequence of Caulobacter sp. 410.</title>
        <authorList>
            <person name="Gao J."/>
            <person name="Mao X."/>
            <person name="Sun J."/>
        </authorList>
    </citation>
    <scope>NUCLEOTIDE SEQUENCE [LARGE SCALE GENOMIC DNA]</scope>
    <source>
        <strain evidence="2 3">410</strain>
    </source>
</reference>
<keyword evidence="1" id="KW-0472">Membrane</keyword>
<dbReference type="AlphaFoldDB" id="A0A2N5DR99"/>
<keyword evidence="3" id="KW-1185">Reference proteome</keyword>
<dbReference type="RefSeq" id="WP_101716431.1">
    <property type="nucleotide sequence ID" value="NZ_PJRS01000008.1"/>
</dbReference>
<dbReference type="EMBL" id="PJRS01000008">
    <property type="protein sequence ID" value="PLR28590.1"/>
    <property type="molecule type" value="Genomic_DNA"/>
</dbReference>